<feature type="active site" description="Proton donor" evidence="2">
    <location>
        <position position="51"/>
    </location>
</feature>
<dbReference type="Gene3D" id="3.20.20.100">
    <property type="entry name" value="NADP-dependent oxidoreductase domain"/>
    <property type="match status" value="1"/>
</dbReference>
<organism evidence="6 7">
    <name type="scientific">Kockovaella imperatae</name>
    <dbReference type="NCBI Taxonomy" id="4999"/>
    <lineage>
        <taxon>Eukaryota</taxon>
        <taxon>Fungi</taxon>
        <taxon>Dikarya</taxon>
        <taxon>Basidiomycota</taxon>
        <taxon>Agaricomycotina</taxon>
        <taxon>Tremellomycetes</taxon>
        <taxon>Tremellales</taxon>
        <taxon>Cuniculitremaceae</taxon>
        <taxon>Kockovaella</taxon>
    </lineage>
</organism>
<feature type="domain" description="NADP-dependent oxidoreductase" evidence="5">
    <location>
        <begin position="18"/>
        <end position="279"/>
    </location>
</feature>
<evidence type="ECO:0000256" key="3">
    <source>
        <dbReference type="PIRSR" id="PIRSR000097-2"/>
    </source>
</evidence>
<dbReference type="RefSeq" id="XP_021871368.1">
    <property type="nucleotide sequence ID" value="XM_022015828.1"/>
</dbReference>
<dbReference type="PANTHER" id="PTHR11732">
    <property type="entry name" value="ALDO/KETO REDUCTASE"/>
    <property type="match status" value="1"/>
</dbReference>
<dbReference type="PROSITE" id="PS00063">
    <property type="entry name" value="ALDOKETO_REDUCTASE_3"/>
    <property type="match status" value="1"/>
</dbReference>
<accession>A0A1Y1UH04</accession>
<dbReference type="InterPro" id="IPR018170">
    <property type="entry name" value="Aldo/ket_reductase_CS"/>
</dbReference>
<dbReference type="OrthoDB" id="416253at2759"/>
<dbReference type="AlphaFoldDB" id="A0A1Y1UH04"/>
<keyword evidence="7" id="KW-1185">Reference proteome</keyword>
<evidence type="ECO:0000256" key="4">
    <source>
        <dbReference type="PIRSR" id="PIRSR000097-3"/>
    </source>
</evidence>
<dbReference type="STRING" id="4999.A0A1Y1UH04"/>
<sequence>MSVPTEFKLNNGMTIPAVGLGTWKAQPGEVRNAVAHALKAGYRHIDCAVMYGNQNEVAQGIEDSGVKREDIFITSKLWSTYHDRVEEDLDKTLKQLNTSYLDLYLIHWPVRLVPDDKGTPIPLKEDGSRATDWDWDQSKTWAQMEDMLAKGKVKAIGVSNCGIPILEHLKKSWKTVPAVNQVEIHPYNPSHELKEWCDKEGIILEAYSPLGSTGSPLGKDEQVAKIAEKHNVAPATVLISYCVNKGIVVLPKSVTPARIESNLQVIKLSDDELAVFDKLAAQGKQMRINSPSWMCDFGFSDWYGPGNKDAPEGARLISKA</sequence>
<dbReference type="GO" id="GO:0016616">
    <property type="term" value="F:oxidoreductase activity, acting on the CH-OH group of donors, NAD or NADP as acceptor"/>
    <property type="evidence" value="ECO:0007669"/>
    <property type="project" value="UniProtKB-ARBA"/>
</dbReference>
<evidence type="ECO:0000256" key="2">
    <source>
        <dbReference type="PIRSR" id="PIRSR000097-1"/>
    </source>
</evidence>
<name>A0A1Y1UH04_9TREE</name>
<comment type="caution">
    <text evidence="6">The sequence shown here is derived from an EMBL/GenBank/DDBJ whole genome shotgun (WGS) entry which is preliminary data.</text>
</comment>
<proteinExistence type="predicted"/>
<dbReference type="InterPro" id="IPR036812">
    <property type="entry name" value="NAD(P)_OxRdtase_dom_sf"/>
</dbReference>
<dbReference type="Pfam" id="PF00248">
    <property type="entry name" value="Aldo_ket_red"/>
    <property type="match status" value="1"/>
</dbReference>
<dbReference type="GeneID" id="33557637"/>
<dbReference type="Proteomes" id="UP000193218">
    <property type="component" value="Unassembled WGS sequence"/>
</dbReference>
<keyword evidence="1" id="KW-0560">Oxidoreductase</keyword>
<dbReference type="EMBL" id="NBSH01000006">
    <property type="protein sequence ID" value="ORX37330.1"/>
    <property type="molecule type" value="Genomic_DNA"/>
</dbReference>
<evidence type="ECO:0000259" key="5">
    <source>
        <dbReference type="Pfam" id="PF00248"/>
    </source>
</evidence>
<dbReference type="InterPro" id="IPR020471">
    <property type="entry name" value="AKR"/>
</dbReference>
<evidence type="ECO:0000313" key="7">
    <source>
        <dbReference type="Proteomes" id="UP000193218"/>
    </source>
</evidence>
<feature type="binding site" evidence="3">
    <location>
        <position position="107"/>
    </location>
    <ligand>
        <name>substrate</name>
    </ligand>
</feature>
<reference evidence="6 7" key="1">
    <citation type="submission" date="2017-03" db="EMBL/GenBank/DDBJ databases">
        <title>Widespread Adenine N6-methylation of Active Genes in Fungi.</title>
        <authorList>
            <consortium name="DOE Joint Genome Institute"/>
            <person name="Mondo S.J."/>
            <person name="Dannebaum R.O."/>
            <person name="Kuo R.C."/>
            <person name="Louie K.B."/>
            <person name="Bewick A.J."/>
            <person name="Labutti K."/>
            <person name="Haridas S."/>
            <person name="Kuo A."/>
            <person name="Salamov A."/>
            <person name="Ahrendt S.R."/>
            <person name="Lau R."/>
            <person name="Bowen B.P."/>
            <person name="Lipzen A."/>
            <person name="Sullivan W."/>
            <person name="Andreopoulos W.B."/>
            <person name="Clum A."/>
            <person name="Lindquist E."/>
            <person name="Daum C."/>
            <person name="Northen T.R."/>
            <person name="Ramamoorthy G."/>
            <person name="Schmitz R.J."/>
            <person name="Gryganskyi A."/>
            <person name="Culley D."/>
            <person name="Magnuson J."/>
            <person name="James T.Y."/>
            <person name="O'Malley M.A."/>
            <person name="Stajich J.E."/>
            <person name="Spatafora J.W."/>
            <person name="Visel A."/>
            <person name="Grigoriev I.V."/>
        </authorList>
    </citation>
    <scope>NUCLEOTIDE SEQUENCE [LARGE SCALE GENOMIC DNA]</scope>
    <source>
        <strain evidence="6 7">NRRL Y-17943</strain>
    </source>
</reference>
<dbReference type="FunFam" id="3.20.20.100:FF:000002">
    <property type="entry name" value="2,5-diketo-D-gluconic acid reductase A"/>
    <property type="match status" value="1"/>
</dbReference>
<evidence type="ECO:0000313" key="6">
    <source>
        <dbReference type="EMBL" id="ORX37330.1"/>
    </source>
</evidence>
<protein>
    <submittedName>
        <fullName evidence="6">Putative NADP(+) coupled glycerol dehydrogenase</fullName>
    </submittedName>
</protein>
<feature type="site" description="Lowers pKa of active site Tyr" evidence="4">
    <location>
        <position position="76"/>
    </location>
</feature>
<dbReference type="PRINTS" id="PR00069">
    <property type="entry name" value="ALDKETRDTASE"/>
</dbReference>
<dbReference type="InterPro" id="IPR023210">
    <property type="entry name" value="NADP_OxRdtase_dom"/>
</dbReference>
<dbReference type="PIRSF" id="PIRSF000097">
    <property type="entry name" value="AKR"/>
    <property type="match status" value="1"/>
</dbReference>
<dbReference type="SUPFAM" id="SSF51430">
    <property type="entry name" value="NAD(P)-linked oxidoreductase"/>
    <property type="match status" value="1"/>
</dbReference>
<gene>
    <name evidence="6" type="ORF">BD324DRAFT_625708</name>
</gene>
<dbReference type="InParanoid" id="A0A1Y1UH04"/>
<evidence type="ECO:0000256" key="1">
    <source>
        <dbReference type="ARBA" id="ARBA00023002"/>
    </source>
</evidence>